<proteinExistence type="predicted"/>
<organism evidence="2 3">
    <name type="scientific">Herpetosiphon aurantiacus (strain ATCC 23779 / DSM 785 / 114-95)</name>
    <dbReference type="NCBI Taxonomy" id="316274"/>
    <lineage>
        <taxon>Bacteria</taxon>
        <taxon>Bacillati</taxon>
        <taxon>Chloroflexota</taxon>
        <taxon>Chloroflexia</taxon>
        <taxon>Herpetosiphonales</taxon>
        <taxon>Herpetosiphonaceae</taxon>
        <taxon>Herpetosiphon</taxon>
    </lineage>
</organism>
<keyword evidence="3" id="KW-1185">Reference proteome</keyword>
<feature type="domain" description="Metallo-beta-lactamase" evidence="1">
    <location>
        <begin position="122"/>
        <end position="314"/>
    </location>
</feature>
<dbReference type="AlphaFoldDB" id="A9B1W7"/>
<protein>
    <submittedName>
        <fullName evidence="2">Beta-lactamase domain protein</fullName>
    </submittedName>
</protein>
<dbReference type="InterPro" id="IPR036866">
    <property type="entry name" value="RibonucZ/Hydroxyglut_hydro"/>
</dbReference>
<evidence type="ECO:0000259" key="1">
    <source>
        <dbReference type="SMART" id="SM00849"/>
    </source>
</evidence>
<reference evidence="2 3" key="1">
    <citation type="journal article" date="2011" name="Stand. Genomic Sci.">
        <title>Complete genome sequence of the filamentous gliding predatory bacterium Herpetosiphon aurantiacus type strain (114-95(T)).</title>
        <authorList>
            <person name="Kiss H."/>
            <person name="Nett M."/>
            <person name="Domin N."/>
            <person name="Martin K."/>
            <person name="Maresca J.A."/>
            <person name="Copeland A."/>
            <person name="Lapidus A."/>
            <person name="Lucas S."/>
            <person name="Berry K.W."/>
            <person name="Glavina Del Rio T."/>
            <person name="Dalin E."/>
            <person name="Tice H."/>
            <person name="Pitluck S."/>
            <person name="Richardson P."/>
            <person name="Bruce D."/>
            <person name="Goodwin L."/>
            <person name="Han C."/>
            <person name="Detter J.C."/>
            <person name="Schmutz J."/>
            <person name="Brettin T."/>
            <person name="Land M."/>
            <person name="Hauser L."/>
            <person name="Kyrpides N.C."/>
            <person name="Ivanova N."/>
            <person name="Goker M."/>
            <person name="Woyke T."/>
            <person name="Klenk H.P."/>
            <person name="Bryant D.A."/>
        </authorList>
    </citation>
    <scope>NUCLEOTIDE SEQUENCE [LARGE SCALE GENOMIC DNA]</scope>
    <source>
        <strain evidence="3">ATCC 23779 / DSM 785 / 114-95</strain>
    </source>
</reference>
<dbReference type="HOGENOM" id="CLU_010363_0_1_0"/>
<dbReference type="KEGG" id="hau:Haur_2771"/>
<dbReference type="InterPro" id="IPR052159">
    <property type="entry name" value="Competence_DNA_uptake"/>
</dbReference>
<dbReference type="Pfam" id="PF00753">
    <property type="entry name" value="Lactamase_B"/>
    <property type="match status" value="1"/>
</dbReference>
<evidence type="ECO:0000313" key="3">
    <source>
        <dbReference type="Proteomes" id="UP000000787"/>
    </source>
</evidence>
<dbReference type="InParanoid" id="A9B1W7"/>
<dbReference type="STRING" id="316274.Haur_2771"/>
<sequence length="367" mass="39950">MTAPSFPAFCNRCGNRRSPQARFCRYCGNAFQHWQATATKSIPSTEVGVKAVQRSIKWRYWFALTLVLFIGARLSLKPLMGLVLGGLNFSNAPIAGTPNQSPPNQRLATGQTLRIHVIDVDQGDSILIQTPQGMNALIDGGYDNGLALEYLHQQGIQRIDHMIVSHPHADHIGGLVEVLNSLEVGSIWTSGAVHSTSYFENLLDAIDRQQVPYREVKTQESIPLGDLSLLVVRSEPQAGDLNDTSLILRLEYGQFSMLFTGDAEASSEVDVLQTTPNLLPATVLKVGHHGSYTSTTPAFALAVDPTLAIYSAGRNNSYGHPHQQTLTTLCNLGATVYGTDRHGTVVITSDGLEYQVQTAQRTTALCH</sequence>
<dbReference type="SUPFAM" id="SSF56281">
    <property type="entry name" value="Metallo-hydrolase/oxidoreductase"/>
    <property type="match status" value="1"/>
</dbReference>
<dbReference type="InterPro" id="IPR035681">
    <property type="entry name" value="ComA-like_MBL"/>
</dbReference>
<dbReference type="BioCyc" id="HAUR316274:GHYA-2802-MONOMER"/>
<accession>A9B1W7</accession>
<evidence type="ECO:0000313" key="2">
    <source>
        <dbReference type="EMBL" id="ABX05409.1"/>
    </source>
</evidence>
<dbReference type="PANTHER" id="PTHR30619">
    <property type="entry name" value="DNA INTERNALIZATION/COMPETENCE PROTEIN COMEC/REC2"/>
    <property type="match status" value="1"/>
</dbReference>
<dbReference type="Gene3D" id="3.60.15.10">
    <property type="entry name" value="Ribonuclease Z/Hydroxyacylglutathione hydrolase-like"/>
    <property type="match status" value="1"/>
</dbReference>
<dbReference type="SMART" id="SM00849">
    <property type="entry name" value="Lactamase_B"/>
    <property type="match status" value="1"/>
</dbReference>
<dbReference type="CDD" id="cd07731">
    <property type="entry name" value="ComA-like_MBL-fold"/>
    <property type="match status" value="1"/>
</dbReference>
<dbReference type="Proteomes" id="UP000000787">
    <property type="component" value="Chromosome"/>
</dbReference>
<dbReference type="eggNOG" id="COG2333">
    <property type="taxonomic scope" value="Bacteria"/>
</dbReference>
<dbReference type="InterPro" id="IPR001279">
    <property type="entry name" value="Metallo-B-lactamas"/>
</dbReference>
<name>A9B1W7_HERA2</name>
<dbReference type="EMBL" id="CP000875">
    <property type="protein sequence ID" value="ABX05409.1"/>
    <property type="molecule type" value="Genomic_DNA"/>
</dbReference>
<gene>
    <name evidence="2" type="ordered locus">Haur_2771</name>
</gene>
<dbReference type="PANTHER" id="PTHR30619:SF7">
    <property type="entry name" value="BETA-LACTAMASE DOMAIN PROTEIN"/>
    <property type="match status" value="1"/>
</dbReference>